<dbReference type="SMART" id="SM00387">
    <property type="entry name" value="HATPase_c"/>
    <property type="match status" value="1"/>
</dbReference>
<evidence type="ECO:0000259" key="12">
    <source>
        <dbReference type="PROSITE" id="PS50109"/>
    </source>
</evidence>
<dbReference type="Pfam" id="PF01584">
    <property type="entry name" value="CheW"/>
    <property type="match status" value="1"/>
</dbReference>
<comment type="catalytic activity">
    <reaction evidence="1">
        <text>ATP + protein L-histidine = ADP + protein N-phospho-L-histidine.</text>
        <dbReference type="EC" id="2.7.13.3"/>
    </reaction>
</comment>
<dbReference type="InterPro" id="IPR001789">
    <property type="entry name" value="Sig_transdc_resp-reg_receiver"/>
</dbReference>
<dbReference type="Gene3D" id="3.40.50.2300">
    <property type="match status" value="1"/>
</dbReference>
<protein>
    <recommendedName>
        <fullName evidence="3">Chemotaxis protein CheA</fullName>
        <ecNumber evidence="2">2.7.13.3</ecNumber>
    </recommendedName>
</protein>
<dbReference type="PRINTS" id="PR00344">
    <property type="entry name" value="BCTRLSENSOR"/>
</dbReference>
<keyword evidence="17" id="KW-1185">Reference proteome</keyword>
<dbReference type="PANTHER" id="PTHR43395:SF1">
    <property type="entry name" value="CHEMOTAXIS PROTEIN CHEA"/>
    <property type="match status" value="1"/>
</dbReference>
<dbReference type="PROSITE" id="PS50109">
    <property type="entry name" value="HIS_KIN"/>
    <property type="match status" value="1"/>
</dbReference>
<proteinExistence type="predicted"/>
<keyword evidence="5 16" id="KW-0808">Transferase</keyword>
<dbReference type="InterPro" id="IPR036641">
    <property type="entry name" value="HPT_dom_sf"/>
</dbReference>
<dbReference type="SUPFAM" id="SSF50341">
    <property type="entry name" value="CheW-like"/>
    <property type="match status" value="1"/>
</dbReference>
<dbReference type="SMART" id="SM00448">
    <property type="entry name" value="REC"/>
    <property type="match status" value="1"/>
</dbReference>
<dbReference type="SUPFAM" id="SSF52172">
    <property type="entry name" value="CheY-like"/>
    <property type="match status" value="1"/>
</dbReference>
<feature type="domain" description="HPt" evidence="15">
    <location>
        <begin position="1"/>
        <end position="109"/>
    </location>
</feature>
<evidence type="ECO:0000256" key="11">
    <source>
        <dbReference type="SAM" id="MobiDB-lite"/>
    </source>
</evidence>
<feature type="region of interest" description="Disordered" evidence="11">
    <location>
        <begin position="106"/>
        <end position="134"/>
    </location>
</feature>
<dbReference type="Proteomes" id="UP000001591">
    <property type="component" value="Chromosome"/>
</dbReference>
<dbReference type="InterPro" id="IPR011006">
    <property type="entry name" value="CheY-like_superfamily"/>
</dbReference>
<dbReference type="FunFam" id="3.30.565.10:FF:000016">
    <property type="entry name" value="Chemotaxis protein CheA, putative"/>
    <property type="match status" value="1"/>
</dbReference>
<dbReference type="RefSeq" id="WP_012567300.1">
    <property type="nucleotide sequence ID" value="NC_011420.2"/>
</dbReference>
<gene>
    <name evidence="16" type="primary">cheA3</name>
    <name evidence="16" type="ordered locus">RC1_2126</name>
</gene>
<evidence type="ECO:0000256" key="5">
    <source>
        <dbReference type="ARBA" id="ARBA00022679"/>
    </source>
</evidence>
<evidence type="ECO:0000259" key="14">
    <source>
        <dbReference type="PROSITE" id="PS50851"/>
    </source>
</evidence>
<dbReference type="EMBL" id="CP000613">
    <property type="protein sequence ID" value="ACI99515.2"/>
    <property type="molecule type" value="Genomic_DNA"/>
</dbReference>
<dbReference type="PROSITE" id="PS50851">
    <property type="entry name" value="CHEW"/>
    <property type="match status" value="1"/>
</dbReference>
<comment type="function">
    <text evidence="8">Involved in the transmission of sensory signals from the chemoreceptors to the flagellar motors. CheA is autophosphorylated; it can transfer its phosphate group to either CheB or CheY.</text>
</comment>
<dbReference type="eggNOG" id="COG0745">
    <property type="taxonomic scope" value="Bacteria"/>
</dbReference>
<evidence type="ECO:0000256" key="7">
    <source>
        <dbReference type="ARBA" id="ARBA00023012"/>
    </source>
</evidence>
<dbReference type="Pfam" id="PF00072">
    <property type="entry name" value="Response_reg"/>
    <property type="match status" value="1"/>
</dbReference>
<dbReference type="InterPro" id="IPR008207">
    <property type="entry name" value="Sig_transdc_His_kin_Hpt_dom"/>
</dbReference>
<feature type="domain" description="Histidine kinase" evidence="12">
    <location>
        <begin position="263"/>
        <end position="459"/>
    </location>
</feature>
<evidence type="ECO:0000256" key="10">
    <source>
        <dbReference type="PROSITE-ProRule" id="PRU00169"/>
    </source>
</evidence>
<dbReference type="InterPro" id="IPR036061">
    <property type="entry name" value="CheW-like_dom_sf"/>
</dbReference>
<dbReference type="InterPro" id="IPR051315">
    <property type="entry name" value="Bact_Chemotaxis_CheA"/>
</dbReference>
<accession>B6ITX9</accession>
<evidence type="ECO:0000256" key="3">
    <source>
        <dbReference type="ARBA" id="ARBA00021495"/>
    </source>
</evidence>
<dbReference type="Pfam" id="PF02518">
    <property type="entry name" value="HATPase_c"/>
    <property type="match status" value="1"/>
</dbReference>
<dbReference type="OrthoDB" id="9803176at2"/>
<dbReference type="Pfam" id="PF01627">
    <property type="entry name" value="Hpt"/>
    <property type="match status" value="1"/>
</dbReference>
<dbReference type="eggNOG" id="COG0643">
    <property type="taxonomic scope" value="Bacteria"/>
</dbReference>
<organism evidence="16 17">
    <name type="scientific">Rhodospirillum centenum (strain ATCC 51521 / SW)</name>
    <dbReference type="NCBI Taxonomy" id="414684"/>
    <lineage>
        <taxon>Bacteria</taxon>
        <taxon>Pseudomonadati</taxon>
        <taxon>Pseudomonadota</taxon>
        <taxon>Alphaproteobacteria</taxon>
        <taxon>Rhodospirillales</taxon>
        <taxon>Rhodospirillaceae</taxon>
        <taxon>Rhodospirillum</taxon>
    </lineage>
</organism>
<dbReference type="InterPro" id="IPR004358">
    <property type="entry name" value="Sig_transdc_His_kin-like_C"/>
</dbReference>
<dbReference type="GO" id="GO:0006935">
    <property type="term" value="P:chemotaxis"/>
    <property type="evidence" value="ECO:0007669"/>
    <property type="project" value="InterPro"/>
</dbReference>
<dbReference type="CDD" id="cd00088">
    <property type="entry name" value="HPT"/>
    <property type="match status" value="1"/>
</dbReference>
<dbReference type="KEGG" id="rce:RC1_2126"/>
<dbReference type="AlphaFoldDB" id="B6ITX9"/>
<evidence type="ECO:0000256" key="8">
    <source>
        <dbReference type="ARBA" id="ARBA00035100"/>
    </source>
</evidence>
<keyword evidence="4 10" id="KW-0597">Phosphoprotein</keyword>
<evidence type="ECO:0000256" key="1">
    <source>
        <dbReference type="ARBA" id="ARBA00000085"/>
    </source>
</evidence>
<dbReference type="Gene3D" id="2.30.30.40">
    <property type="entry name" value="SH3 Domains"/>
    <property type="match status" value="1"/>
</dbReference>
<dbReference type="Gene3D" id="1.20.120.160">
    <property type="entry name" value="HPT domain"/>
    <property type="match status" value="1"/>
</dbReference>
<feature type="domain" description="Response regulatory" evidence="13">
    <location>
        <begin position="614"/>
        <end position="730"/>
    </location>
</feature>
<dbReference type="PANTHER" id="PTHR43395">
    <property type="entry name" value="SENSOR HISTIDINE KINASE CHEA"/>
    <property type="match status" value="1"/>
</dbReference>
<evidence type="ECO:0000256" key="2">
    <source>
        <dbReference type="ARBA" id="ARBA00012438"/>
    </source>
</evidence>
<dbReference type="InterPro" id="IPR002545">
    <property type="entry name" value="CheW-lke_dom"/>
</dbReference>
<keyword evidence="6 16" id="KW-0418">Kinase</keyword>
<feature type="modified residue" description="4-aspartylphosphate" evidence="10">
    <location>
        <position position="663"/>
    </location>
</feature>
<dbReference type="HOGENOM" id="CLU_000650_2_1_5"/>
<dbReference type="InterPro" id="IPR003594">
    <property type="entry name" value="HATPase_dom"/>
</dbReference>
<keyword evidence="7" id="KW-0902">Two-component regulatory system</keyword>
<evidence type="ECO:0000256" key="4">
    <source>
        <dbReference type="ARBA" id="ARBA00022553"/>
    </source>
</evidence>
<dbReference type="SMART" id="SM00073">
    <property type="entry name" value="HPT"/>
    <property type="match status" value="1"/>
</dbReference>
<dbReference type="PROSITE" id="PS50894">
    <property type="entry name" value="HPT"/>
    <property type="match status" value="1"/>
</dbReference>
<sequence>MSDLQERLQQAFRQESREYLEGIRSLLDAAEGGEPPAPAALEEVCRLAHSLKGAARAVDLPEVEDQAHRLETVFDRIRAGTSALDGTAIAGVRALLDVVEDQVAGLGAGPGGAPASARAVPPADPAEPRPAGGDGVAVAAAAVRVASAEAAAPQRPGAELMRIEAARLDRLLQAGSELVSEQHRQARLGGLLGEVDGQIDRVQSGWLRLRQALRAALPGGLETGGLAALVEAFEGDLRQAARLAGSARGLEMHARRAALQLGEDFQEELRRTRLVPVDSVFGTARGMVRDLAAQQGLAVEVRVAGLDAMADRLVLQRLRDPVLQLLRNAVSHGLETAEERLARGKPAVGTVQLSFAVGEGQLVITVSDDGRGIDVSRVRDTGQRLRLLPEGGETAPEEEVLELLFTPGFTTRETVTTLSGRGMGLSIVRQAALRLGGHAWAGNRPGGGAEFRLVVPVAAMAQELMMVRAGGHVFGLPADCIDGLRRVRRGDLGTAGGQPVVRSDGEVLPLGGLLARAGLGPPELRPAQATVPVLVLKRQGQRLALACDEFIGLRQGLVKDLGAPLPPGGTVSGGVVLEDGSVALVLNPFGLFGSARRRMALTVIDRPAEKRTPVILVVDDSLTTRTLQKSILEAYGYEVRVAVDGAQALKRLRSEPVDLVVTDIQMPQLDGFGLLGAIRDDPTLGRTPVILVTSLEKREDRARGLALGADAYIVKREFSQEELLETIRQLL</sequence>
<evidence type="ECO:0000313" key="16">
    <source>
        <dbReference type="EMBL" id="ACI99515.2"/>
    </source>
</evidence>
<name>B6ITX9_RHOCS</name>
<dbReference type="STRING" id="414684.RC1_2126"/>
<dbReference type="InterPro" id="IPR036890">
    <property type="entry name" value="HATPase_C_sf"/>
</dbReference>
<feature type="modified residue" description="Phosphohistidine" evidence="9">
    <location>
        <position position="49"/>
    </location>
</feature>
<evidence type="ECO:0000256" key="6">
    <source>
        <dbReference type="ARBA" id="ARBA00022777"/>
    </source>
</evidence>
<evidence type="ECO:0000256" key="9">
    <source>
        <dbReference type="PROSITE-ProRule" id="PRU00110"/>
    </source>
</evidence>
<dbReference type="EC" id="2.7.13.3" evidence="2"/>
<dbReference type="InterPro" id="IPR005467">
    <property type="entry name" value="His_kinase_dom"/>
</dbReference>
<dbReference type="SMART" id="SM00260">
    <property type="entry name" value="CheW"/>
    <property type="match status" value="1"/>
</dbReference>
<dbReference type="eggNOG" id="COG2198">
    <property type="taxonomic scope" value="Bacteria"/>
</dbReference>
<dbReference type="Gene3D" id="3.30.565.10">
    <property type="entry name" value="Histidine kinase-like ATPase, C-terminal domain"/>
    <property type="match status" value="1"/>
</dbReference>
<dbReference type="PROSITE" id="PS50110">
    <property type="entry name" value="RESPONSE_REGULATORY"/>
    <property type="match status" value="1"/>
</dbReference>
<evidence type="ECO:0000313" key="17">
    <source>
        <dbReference type="Proteomes" id="UP000001591"/>
    </source>
</evidence>
<evidence type="ECO:0000259" key="15">
    <source>
        <dbReference type="PROSITE" id="PS50894"/>
    </source>
</evidence>
<dbReference type="GO" id="GO:0000155">
    <property type="term" value="F:phosphorelay sensor kinase activity"/>
    <property type="evidence" value="ECO:0007669"/>
    <property type="project" value="UniProtKB-ARBA"/>
</dbReference>
<dbReference type="SUPFAM" id="SSF55874">
    <property type="entry name" value="ATPase domain of HSP90 chaperone/DNA topoisomerase II/histidine kinase"/>
    <property type="match status" value="1"/>
</dbReference>
<evidence type="ECO:0000259" key="13">
    <source>
        <dbReference type="PROSITE" id="PS50110"/>
    </source>
</evidence>
<reference evidence="16 17" key="1">
    <citation type="journal article" date="2010" name="BMC Genomics">
        <title>Metabolic flexibility revealed in the genome of the cyst-forming alpha-1 proteobacterium Rhodospirillum centenum.</title>
        <authorList>
            <person name="Lu Y.K."/>
            <person name="Marden J."/>
            <person name="Han M."/>
            <person name="Swingley W.D."/>
            <person name="Mastrian S.D."/>
            <person name="Chowdhury S.R."/>
            <person name="Hao J."/>
            <person name="Helmy T."/>
            <person name="Kim S."/>
            <person name="Kurdoglu A.A."/>
            <person name="Matthies H.J."/>
            <person name="Rollo D."/>
            <person name="Stothard P."/>
            <person name="Blankenship R.E."/>
            <person name="Bauer C.E."/>
            <person name="Touchman J.W."/>
        </authorList>
    </citation>
    <scope>NUCLEOTIDE SEQUENCE [LARGE SCALE GENOMIC DNA]</scope>
    <source>
        <strain evidence="17">ATCC 51521 / SW</strain>
    </source>
</reference>
<feature type="domain" description="CheW-like" evidence="14">
    <location>
        <begin position="461"/>
        <end position="597"/>
    </location>
</feature>
<dbReference type="SUPFAM" id="SSF47226">
    <property type="entry name" value="Histidine-containing phosphotransfer domain, HPT domain"/>
    <property type="match status" value="1"/>
</dbReference>